<accession>A0A4U1INT1</accession>
<dbReference type="RefSeq" id="WP_136935630.1">
    <property type="nucleotide sequence ID" value="NZ_SSMQ01000094.1"/>
</dbReference>
<gene>
    <name evidence="1" type="ORF">E8A74_46520</name>
</gene>
<dbReference type="EMBL" id="SSMQ01000094">
    <property type="protein sequence ID" value="TKC95777.1"/>
    <property type="molecule type" value="Genomic_DNA"/>
</dbReference>
<dbReference type="OrthoDB" id="2381010at2"/>
<dbReference type="Proteomes" id="UP000309215">
    <property type="component" value="Unassembled WGS sequence"/>
</dbReference>
<evidence type="ECO:0000313" key="2">
    <source>
        <dbReference type="Proteomes" id="UP000309215"/>
    </source>
</evidence>
<sequence>MISLDQALDRLLHHRSYREAFFEGRVDELDVSEGDLRALRSIDPEQLRRTAERVRADVVQRKHRGSGGLLTIYARTLDAWRATHPEDHELDALMSSFLESPAFEAYRAYSHAGPGVCLEEAFFRFCDARGIGDGAILEAEFLTAMMKALVMSPQPDFTLPGEIRVVPGGFFAVGERAGPTLYAAARGKLVLGPITPFLAELLLSAEDPVEIARKHHVATPVLQASLAQLAQLGLGR</sequence>
<comment type="caution">
    <text evidence="1">The sequence shown here is derived from an EMBL/GenBank/DDBJ whole genome shotgun (WGS) entry which is preliminary data.</text>
</comment>
<proteinExistence type="predicted"/>
<protein>
    <submittedName>
        <fullName evidence="1">Uncharacterized protein</fullName>
    </submittedName>
</protein>
<organism evidence="1 2">
    <name type="scientific">Polyangium fumosum</name>
    <dbReference type="NCBI Taxonomy" id="889272"/>
    <lineage>
        <taxon>Bacteria</taxon>
        <taxon>Pseudomonadati</taxon>
        <taxon>Myxococcota</taxon>
        <taxon>Polyangia</taxon>
        <taxon>Polyangiales</taxon>
        <taxon>Polyangiaceae</taxon>
        <taxon>Polyangium</taxon>
    </lineage>
</organism>
<reference evidence="1 2" key="1">
    <citation type="submission" date="2019-04" db="EMBL/GenBank/DDBJ databases">
        <authorList>
            <person name="Li Y."/>
            <person name="Wang J."/>
        </authorList>
    </citation>
    <scope>NUCLEOTIDE SEQUENCE [LARGE SCALE GENOMIC DNA]</scope>
    <source>
        <strain evidence="1 2">DSM 14668</strain>
    </source>
</reference>
<evidence type="ECO:0000313" key="1">
    <source>
        <dbReference type="EMBL" id="TKC95777.1"/>
    </source>
</evidence>
<name>A0A4U1INT1_9BACT</name>
<dbReference type="AlphaFoldDB" id="A0A4U1INT1"/>
<keyword evidence="2" id="KW-1185">Reference proteome</keyword>